<dbReference type="RefSeq" id="XP_049179689.1">
    <property type="nucleotide sequence ID" value="XM_049324521.1"/>
</dbReference>
<keyword evidence="1" id="KW-1133">Transmembrane helix</keyword>
<feature type="transmembrane region" description="Helical" evidence="1">
    <location>
        <begin position="168"/>
        <end position="189"/>
    </location>
</feature>
<organism evidence="2 3">
    <name type="scientific">Candida oxycetoniae</name>
    <dbReference type="NCBI Taxonomy" id="497107"/>
    <lineage>
        <taxon>Eukaryota</taxon>
        <taxon>Fungi</taxon>
        <taxon>Dikarya</taxon>
        <taxon>Ascomycota</taxon>
        <taxon>Saccharomycotina</taxon>
        <taxon>Pichiomycetes</taxon>
        <taxon>Debaryomycetaceae</taxon>
        <taxon>Candida/Lodderomyces clade</taxon>
        <taxon>Candida</taxon>
    </lineage>
</organism>
<keyword evidence="3" id="KW-1185">Reference proteome</keyword>
<reference evidence="2" key="1">
    <citation type="journal article" date="2022" name="DNA Res.">
        <title>Genome analysis of five recently described species of the CUG-Ser clade uncovers Candida theae as a new hybrid lineage with pathogenic potential in the Candida parapsilosis species complex.</title>
        <authorList>
            <person name="Mixao V."/>
            <person name="Del Olmo V."/>
            <person name="Hegedusova E."/>
            <person name="Saus E."/>
            <person name="Pryszcz L."/>
            <person name="Cillingova A."/>
            <person name="Nosek J."/>
            <person name="Gabaldon T."/>
        </authorList>
    </citation>
    <scope>NUCLEOTIDE SEQUENCE</scope>
    <source>
        <strain evidence="2">CBS 10844</strain>
    </source>
</reference>
<accession>A0AAI9WXF3</accession>
<evidence type="ECO:0000256" key="1">
    <source>
        <dbReference type="SAM" id="Phobius"/>
    </source>
</evidence>
<name>A0AAI9WXF3_9ASCO</name>
<protein>
    <submittedName>
        <fullName evidence="2">Uncharacterized protein</fullName>
    </submittedName>
</protein>
<keyword evidence="1" id="KW-0812">Transmembrane</keyword>
<dbReference type="GeneID" id="73380828"/>
<evidence type="ECO:0000313" key="3">
    <source>
        <dbReference type="Proteomes" id="UP001202479"/>
    </source>
</evidence>
<gene>
    <name evidence="2" type="ORF">KGF56_003211</name>
</gene>
<sequence length="199" mass="23594">MPLHSFKQAILYSLELLFYFIIPTIAALYIIPKFITPDLVDKFQINFKVILLSRELCQVKPYDCEKLLDLNYGDPDLLQRRVFHYYDLIYVVNKHIAICDDLIVKMLLHDYNPFMFISKRMFLIERDDEGGVEFWGKFEESLRIIIALINITIFQSIRGIIVSKMWVFFLFGIVITVFEPWSRLAGPIWNILREANNVF</sequence>
<dbReference type="EMBL" id="JAHUZD010000110">
    <property type="protein sequence ID" value="KAI3403944.1"/>
    <property type="molecule type" value="Genomic_DNA"/>
</dbReference>
<dbReference type="Proteomes" id="UP001202479">
    <property type="component" value="Unassembled WGS sequence"/>
</dbReference>
<feature type="transmembrane region" description="Helical" evidence="1">
    <location>
        <begin position="12"/>
        <end position="31"/>
    </location>
</feature>
<dbReference type="AlphaFoldDB" id="A0AAI9WXF3"/>
<proteinExistence type="predicted"/>
<comment type="caution">
    <text evidence="2">The sequence shown here is derived from an EMBL/GenBank/DDBJ whole genome shotgun (WGS) entry which is preliminary data.</text>
</comment>
<evidence type="ECO:0000313" key="2">
    <source>
        <dbReference type="EMBL" id="KAI3403944.1"/>
    </source>
</evidence>
<keyword evidence="1" id="KW-0472">Membrane</keyword>